<dbReference type="EMBL" id="CP043550">
    <property type="protein sequence ID" value="QEO57557.1"/>
    <property type="molecule type" value="Genomic_DNA"/>
</dbReference>
<evidence type="ECO:0000313" key="3">
    <source>
        <dbReference type="Proteomes" id="UP000322509"/>
    </source>
</evidence>
<dbReference type="Proteomes" id="UP000322509">
    <property type="component" value="Chromosome"/>
</dbReference>
<organism evidence="2 3">
    <name type="scientific">Francisella marina</name>
    <dbReference type="NCBI Taxonomy" id="2249302"/>
    <lineage>
        <taxon>Bacteria</taxon>
        <taxon>Pseudomonadati</taxon>
        <taxon>Pseudomonadota</taxon>
        <taxon>Gammaproteobacteria</taxon>
        <taxon>Thiotrichales</taxon>
        <taxon>Francisellaceae</taxon>
        <taxon>Francisella</taxon>
    </lineage>
</organism>
<proteinExistence type="predicted"/>
<evidence type="ECO:0000313" key="2">
    <source>
        <dbReference type="EMBL" id="QEO57557.1"/>
    </source>
</evidence>
<accession>A0ABX5ZHB3</accession>
<protein>
    <recommendedName>
        <fullName evidence="1">Cyanophage baseplate Pam3 plug gp18 domain-containing protein</fullName>
    </recommendedName>
</protein>
<evidence type="ECO:0000259" key="1">
    <source>
        <dbReference type="Pfam" id="PF22479"/>
    </source>
</evidence>
<name>A0ABX5ZHB3_9GAMM</name>
<sequence length="111" mass="12921">MQKIINITREPIQEHIINYENNEIVLVIRYSSTVLDWTFDLTYKNKSVYGVRLACGVRLLYGANLPFDMVAVADSNIPLDPMLLSDFANERVILNFIPREEILEIRNYDVE</sequence>
<dbReference type="RefSeq" id="WP_149368737.1">
    <property type="nucleotide sequence ID" value="NZ_CP043550.1"/>
</dbReference>
<feature type="domain" description="Cyanophage baseplate Pam3 plug gp18" evidence="1">
    <location>
        <begin position="4"/>
        <end position="76"/>
    </location>
</feature>
<gene>
    <name evidence="2" type="ORF">F0R74_06715</name>
</gene>
<keyword evidence="3" id="KW-1185">Reference proteome</keyword>
<dbReference type="Pfam" id="PF22479">
    <property type="entry name" value="Pam3_gp18"/>
    <property type="match status" value="1"/>
</dbReference>
<reference evidence="2 3" key="1">
    <citation type="submission" date="2019-09" db="EMBL/GenBank/DDBJ databases">
        <title>Complete genome sequence of Francisella marina E103-15.</title>
        <authorList>
            <person name="Tekedar H.C."/>
            <person name="Griffin M.J."/>
            <person name="Waldbieser G.C."/>
            <person name="Soto E."/>
        </authorList>
    </citation>
    <scope>NUCLEOTIDE SEQUENCE [LARGE SCALE GENOMIC DNA]</scope>
    <source>
        <strain evidence="2 3">E103-15</strain>
    </source>
</reference>
<dbReference type="InterPro" id="IPR054252">
    <property type="entry name" value="Pam3_gp18"/>
</dbReference>